<dbReference type="InterPro" id="IPR013083">
    <property type="entry name" value="Znf_RING/FYVE/PHD"/>
</dbReference>
<dbReference type="PROSITE" id="PS50089">
    <property type="entry name" value="ZF_RING_2"/>
    <property type="match status" value="1"/>
</dbReference>
<evidence type="ECO:0000256" key="3">
    <source>
        <dbReference type="ARBA" id="ARBA00022833"/>
    </source>
</evidence>
<evidence type="ECO:0000256" key="4">
    <source>
        <dbReference type="PROSITE-ProRule" id="PRU00175"/>
    </source>
</evidence>
<dbReference type="Pfam" id="PF06391">
    <property type="entry name" value="MAT1"/>
    <property type="match status" value="1"/>
</dbReference>
<keyword evidence="8" id="KW-1185">Reference proteome</keyword>
<reference evidence="8" key="1">
    <citation type="submission" date="2018-05" db="EMBL/GenBank/DDBJ databases">
        <title>Draft genome sequence of Stemphylium lycopersici strain CIDEFI 213.</title>
        <authorList>
            <person name="Medina R."/>
            <person name="Franco M.E.E."/>
            <person name="Lucentini C.G."/>
            <person name="Saparrat M.C.N."/>
            <person name="Balatti P.A."/>
        </authorList>
    </citation>
    <scope>NUCLEOTIDE SEQUENCE [LARGE SCALE GENOMIC DNA]</scope>
    <source>
        <strain evidence="8">CIDEFI 213</strain>
    </source>
</reference>
<proteinExistence type="predicted"/>
<dbReference type="Gene3D" id="3.30.40.10">
    <property type="entry name" value="Zinc/RING finger domain, C3HC4 (zinc finger)"/>
    <property type="match status" value="1"/>
</dbReference>
<dbReference type="OrthoDB" id="5963at2759"/>
<sequence length="321" mass="35702">MSKSGRATGASKQDSGAFSLSQSLYNLSMLHSRPSSLADGLPGVCPVCKASGYLDPNMQFKINPTCYHSMCDTCVERLFGGNKGNNICPVAGCAKTLAYRNFRRATFEDLKVEREVDLRKKVMKIMNKTEDDFETLRDYNDYLEQVEEMTWNLILNTDVDATWNKLHRFEALQKADSNGGNARREPTKTSGPNKGAVQKDDGGPELMFRGLKKYVPPPKEAPFDPWGGYSMAPQYYVLQDNYDVDWYTRMKKDPAHLVGGHSLQDYCSRALREAFGGFGVFVEDEIAARDAPSMSMDADVGTEHAAAAAMSGRDANMDDLF</sequence>
<dbReference type="GO" id="GO:0008270">
    <property type="term" value="F:zinc ion binding"/>
    <property type="evidence" value="ECO:0007669"/>
    <property type="project" value="UniProtKB-KW"/>
</dbReference>
<dbReference type="EMBL" id="QGDH01000049">
    <property type="protein sequence ID" value="RAR12538.1"/>
    <property type="molecule type" value="Genomic_DNA"/>
</dbReference>
<keyword evidence="2 4" id="KW-0863">Zinc-finger</keyword>
<gene>
    <name evidence="7" type="ORF">DDE83_004070</name>
</gene>
<feature type="region of interest" description="Disordered" evidence="5">
    <location>
        <begin position="174"/>
        <end position="202"/>
    </location>
</feature>
<evidence type="ECO:0000313" key="8">
    <source>
        <dbReference type="Proteomes" id="UP000249619"/>
    </source>
</evidence>
<comment type="caution">
    <text evidence="7">The sequence shown here is derived from an EMBL/GenBank/DDBJ whole genome shotgun (WGS) entry which is preliminary data.</text>
</comment>
<evidence type="ECO:0000256" key="2">
    <source>
        <dbReference type="ARBA" id="ARBA00022771"/>
    </source>
</evidence>
<dbReference type="PANTHER" id="PTHR12683">
    <property type="entry name" value="CDK-ACTIVATING KINASE ASSEMBLY FACTOR MAT1"/>
    <property type="match status" value="1"/>
</dbReference>
<dbReference type="InterPro" id="IPR017907">
    <property type="entry name" value="Znf_RING_CS"/>
</dbReference>
<dbReference type="GO" id="GO:0005675">
    <property type="term" value="C:transcription factor TFIIH holo complex"/>
    <property type="evidence" value="ECO:0007669"/>
    <property type="project" value="TreeGrafter"/>
</dbReference>
<dbReference type="GO" id="GO:0006357">
    <property type="term" value="P:regulation of transcription by RNA polymerase II"/>
    <property type="evidence" value="ECO:0007669"/>
    <property type="project" value="TreeGrafter"/>
</dbReference>
<evidence type="ECO:0000259" key="6">
    <source>
        <dbReference type="PROSITE" id="PS50089"/>
    </source>
</evidence>
<dbReference type="STRING" id="183478.A0A364N5D6"/>
<evidence type="ECO:0000256" key="1">
    <source>
        <dbReference type="ARBA" id="ARBA00022723"/>
    </source>
</evidence>
<accession>A0A364N5D6</accession>
<keyword evidence="1" id="KW-0479">Metal-binding</keyword>
<dbReference type="GO" id="GO:0006281">
    <property type="term" value="P:DNA repair"/>
    <property type="evidence" value="ECO:0007669"/>
    <property type="project" value="TreeGrafter"/>
</dbReference>
<keyword evidence="3" id="KW-0862">Zinc</keyword>
<protein>
    <submittedName>
        <fullName evidence="7">Rna polymerase ii transcription factor b subunit 3</fullName>
    </submittedName>
</protein>
<dbReference type="AlphaFoldDB" id="A0A364N5D6"/>
<dbReference type="InterPro" id="IPR015877">
    <property type="entry name" value="MAT1_centre"/>
</dbReference>
<dbReference type="InterPro" id="IPR001841">
    <property type="entry name" value="Znf_RING"/>
</dbReference>
<organism evidence="7 8">
    <name type="scientific">Stemphylium lycopersici</name>
    <name type="common">Tomato gray leaf spot disease fungus</name>
    <name type="synonym">Thyrospora lycopersici</name>
    <dbReference type="NCBI Taxonomy" id="183478"/>
    <lineage>
        <taxon>Eukaryota</taxon>
        <taxon>Fungi</taxon>
        <taxon>Dikarya</taxon>
        <taxon>Ascomycota</taxon>
        <taxon>Pezizomycotina</taxon>
        <taxon>Dothideomycetes</taxon>
        <taxon>Pleosporomycetidae</taxon>
        <taxon>Pleosporales</taxon>
        <taxon>Pleosporineae</taxon>
        <taxon>Pleosporaceae</taxon>
        <taxon>Stemphylium</taxon>
    </lineage>
</organism>
<dbReference type="PANTHER" id="PTHR12683:SF13">
    <property type="entry name" value="CDK-ACTIVATING KINASE ASSEMBLY FACTOR MAT1"/>
    <property type="match status" value="1"/>
</dbReference>
<dbReference type="SUPFAM" id="SSF57850">
    <property type="entry name" value="RING/U-box"/>
    <property type="match status" value="1"/>
</dbReference>
<dbReference type="Pfam" id="PF17121">
    <property type="entry name" value="zf-C3HC4_5"/>
    <property type="match status" value="1"/>
</dbReference>
<evidence type="ECO:0000313" key="7">
    <source>
        <dbReference type="EMBL" id="RAR12538.1"/>
    </source>
</evidence>
<evidence type="ECO:0000256" key="5">
    <source>
        <dbReference type="SAM" id="MobiDB-lite"/>
    </source>
</evidence>
<name>A0A364N5D6_STELY</name>
<dbReference type="Proteomes" id="UP000249619">
    <property type="component" value="Unassembled WGS sequence"/>
</dbReference>
<dbReference type="PROSITE" id="PS00518">
    <property type="entry name" value="ZF_RING_1"/>
    <property type="match status" value="1"/>
</dbReference>
<feature type="domain" description="RING-type" evidence="6">
    <location>
        <begin position="45"/>
        <end position="90"/>
    </location>
</feature>